<accession>A0AA38GKF1</accession>
<evidence type="ECO:0000256" key="3">
    <source>
        <dbReference type="RuleBase" id="RU003682"/>
    </source>
</evidence>
<dbReference type="SUPFAM" id="SSF51197">
    <property type="entry name" value="Clavaminate synthase-like"/>
    <property type="match status" value="1"/>
</dbReference>
<keyword evidence="1 3" id="KW-0479">Metal-binding</keyword>
<keyword evidence="6" id="KW-1185">Reference proteome</keyword>
<evidence type="ECO:0000313" key="5">
    <source>
        <dbReference type="EMBL" id="KAH9325182.1"/>
    </source>
</evidence>
<dbReference type="PROSITE" id="PS51471">
    <property type="entry name" value="FE2OG_OXY"/>
    <property type="match status" value="1"/>
</dbReference>
<comment type="caution">
    <text evidence="5">The sequence shown here is derived from an EMBL/GenBank/DDBJ whole genome shotgun (WGS) entry which is preliminary data.</text>
</comment>
<dbReference type="Gene3D" id="2.60.120.330">
    <property type="entry name" value="B-lactam Antibiotic, Isopenicillin N Synthase, Chain"/>
    <property type="match status" value="1"/>
</dbReference>
<evidence type="ECO:0000259" key="4">
    <source>
        <dbReference type="PROSITE" id="PS51471"/>
    </source>
</evidence>
<dbReference type="InterPro" id="IPR026992">
    <property type="entry name" value="DIOX_N"/>
</dbReference>
<dbReference type="GO" id="GO:0016491">
    <property type="term" value="F:oxidoreductase activity"/>
    <property type="evidence" value="ECO:0007669"/>
    <property type="project" value="UniProtKB-KW"/>
</dbReference>
<proteinExistence type="inferred from homology"/>
<dbReference type="PANTHER" id="PTHR47990">
    <property type="entry name" value="2-OXOGLUTARATE (2OG) AND FE(II)-DEPENDENT OXYGENASE SUPERFAMILY PROTEIN-RELATED"/>
    <property type="match status" value="1"/>
</dbReference>
<dbReference type="Proteomes" id="UP000824469">
    <property type="component" value="Unassembled WGS sequence"/>
</dbReference>
<reference evidence="5 6" key="1">
    <citation type="journal article" date="2021" name="Nat. Plants">
        <title>The Taxus genome provides insights into paclitaxel biosynthesis.</title>
        <authorList>
            <person name="Xiong X."/>
            <person name="Gou J."/>
            <person name="Liao Q."/>
            <person name="Li Y."/>
            <person name="Zhou Q."/>
            <person name="Bi G."/>
            <person name="Li C."/>
            <person name="Du R."/>
            <person name="Wang X."/>
            <person name="Sun T."/>
            <person name="Guo L."/>
            <person name="Liang H."/>
            <person name="Lu P."/>
            <person name="Wu Y."/>
            <person name="Zhang Z."/>
            <person name="Ro D.K."/>
            <person name="Shang Y."/>
            <person name="Huang S."/>
            <person name="Yan J."/>
        </authorList>
    </citation>
    <scope>NUCLEOTIDE SEQUENCE [LARGE SCALE GENOMIC DNA]</scope>
    <source>
        <strain evidence="5">Ta-2019</strain>
    </source>
</reference>
<organism evidence="5 6">
    <name type="scientific">Taxus chinensis</name>
    <name type="common">Chinese yew</name>
    <name type="synonym">Taxus wallichiana var. chinensis</name>
    <dbReference type="NCBI Taxonomy" id="29808"/>
    <lineage>
        <taxon>Eukaryota</taxon>
        <taxon>Viridiplantae</taxon>
        <taxon>Streptophyta</taxon>
        <taxon>Embryophyta</taxon>
        <taxon>Tracheophyta</taxon>
        <taxon>Spermatophyta</taxon>
        <taxon>Pinopsida</taxon>
        <taxon>Pinidae</taxon>
        <taxon>Conifers II</taxon>
        <taxon>Cupressales</taxon>
        <taxon>Taxaceae</taxon>
        <taxon>Taxus</taxon>
    </lineage>
</organism>
<gene>
    <name evidence="5" type="ORF">KI387_005360</name>
</gene>
<dbReference type="AlphaFoldDB" id="A0AA38GKF1"/>
<dbReference type="InterPro" id="IPR027443">
    <property type="entry name" value="IPNS-like_sf"/>
</dbReference>
<dbReference type="InterPro" id="IPR044861">
    <property type="entry name" value="IPNS-like_FE2OG_OXY"/>
</dbReference>
<feature type="domain" description="Fe2OG dioxygenase" evidence="4">
    <location>
        <begin position="174"/>
        <end position="259"/>
    </location>
</feature>
<evidence type="ECO:0000256" key="1">
    <source>
        <dbReference type="ARBA" id="ARBA00022723"/>
    </source>
</evidence>
<evidence type="ECO:0000256" key="2">
    <source>
        <dbReference type="ARBA" id="ARBA00023004"/>
    </source>
</evidence>
<dbReference type="Pfam" id="PF03171">
    <property type="entry name" value="2OG-FeII_Oxy"/>
    <property type="match status" value="1"/>
</dbReference>
<keyword evidence="3" id="KW-0560">Oxidoreductase</keyword>
<dbReference type="InterPro" id="IPR050231">
    <property type="entry name" value="Iron_ascorbate_oxido_reductase"/>
</dbReference>
<evidence type="ECO:0000313" key="6">
    <source>
        <dbReference type="Proteomes" id="UP000824469"/>
    </source>
</evidence>
<sequence length="259" mass="29600">MASSIQESTVNEVVLPVIDLSQFPQEFDEEGTNRLQNHPLLATVREACEEWGFFRIVNHGVPLHLLENVMSVSRELFTMPTEAKDRATTCKPLDSYFRAPVGNSLFFETFSILDSPYSASAEEIARKIWPKQENSNLCETVGSYASHMRDLVEKIIKIILASLNLDVHSFYHSDFEKCGSYLRLNYYQFVGEVREKIGFPSHPDPVCLTILYNDAREGLEIRSKQGKWFSVKPQSYSFIVNVGDTLRAWTNGTYRSSEH</sequence>
<dbReference type="InterPro" id="IPR005123">
    <property type="entry name" value="Oxoglu/Fe-dep_dioxygenase_dom"/>
</dbReference>
<name>A0AA38GKF1_TAXCH</name>
<dbReference type="GO" id="GO:0046872">
    <property type="term" value="F:metal ion binding"/>
    <property type="evidence" value="ECO:0007669"/>
    <property type="project" value="UniProtKB-KW"/>
</dbReference>
<dbReference type="Pfam" id="PF14226">
    <property type="entry name" value="DIOX_N"/>
    <property type="match status" value="1"/>
</dbReference>
<dbReference type="EMBL" id="JAHRHJ020000002">
    <property type="protein sequence ID" value="KAH9325182.1"/>
    <property type="molecule type" value="Genomic_DNA"/>
</dbReference>
<comment type="similarity">
    <text evidence="3">Belongs to the iron/ascorbate-dependent oxidoreductase family.</text>
</comment>
<protein>
    <recommendedName>
        <fullName evidence="4">Fe2OG dioxygenase domain-containing protein</fullName>
    </recommendedName>
</protein>
<feature type="non-terminal residue" evidence="5">
    <location>
        <position position="259"/>
    </location>
</feature>
<keyword evidence="2 3" id="KW-0408">Iron</keyword>